<evidence type="ECO:0000313" key="4">
    <source>
        <dbReference type="Proteomes" id="UP000199352"/>
    </source>
</evidence>
<dbReference type="EMBL" id="FOFR01000003">
    <property type="protein sequence ID" value="SEQ52816.1"/>
    <property type="molecule type" value="Genomic_DNA"/>
</dbReference>
<keyword evidence="4" id="KW-1185">Reference proteome</keyword>
<name>A0A1H9GRS7_9PSEU</name>
<organism evidence="3 4">
    <name type="scientific">Lentzea xinjiangensis</name>
    <dbReference type="NCBI Taxonomy" id="402600"/>
    <lineage>
        <taxon>Bacteria</taxon>
        <taxon>Bacillati</taxon>
        <taxon>Actinomycetota</taxon>
        <taxon>Actinomycetes</taxon>
        <taxon>Pseudonocardiales</taxon>
        <taxon>Pseudonocardiaceae</taxon>
        <taxon>Lentzea</taxon>
    </lineage>
</organism>
<proteinExistence type="predicted"/>
<evidence type="ECO:0000256" key="2">
    <source>
        <dbReference type="SAM" id="SignalP"/>
    </source>
</evidence>
<dbReference type="Proteomes" id="UP000199352">
    <property type="component" value="Unassembled WGS sequence"/>
</dbReference>
<keyword evidence="2" id="KW-0732">Signal</keyword>
<feature type="region of interest" description="Disordered" evidence="1">
    <location>
        <begin position="368"/>
        <end position="388"/>
    </location>
</feature>
<protein>
    <submittedName>
        <fullName evidence="3">Hypothetical glycosyl hydrolase family 15</fullName>
    </submittedName>
</protein>
<dbReference type="STRING" id="402600.SAMN05216188_103341"/>
<dbReference type="InterPro" id="IPR029455">
    <property type="entry name" value="GHL15"/>
</dbReference>
<sequence length="403" mass="44168">MGFGVLSIGNVILAGVLAVTSVPAAQNQEEEWTTKSYWLHMNSTPASDEMITVEARRRSYVVLNAWETDLAAKFKAANPKIQTFVYKDLSSTRSYACSGGVDDSDLPTGVGYCAADPSWFLLDPDGRRLEYDGYAGHWQMDVGNREYQNAWADNVIASSKAFDGVFMDNALFACDTYHPGVCPAAYRTDAAMRDAYLSLLAGTRQKFVAAGLETVANLSNARLHEGAWDSYVEHLDGGFDEWWLTFGDHDLLSEYPQGWSRQVAEITANEAKGKITWVQPHHSGAEQPFRYAFASYLLARGERAAISEIEQTDRYDDASPWRAEYDWDLGAPLGDHHEVATNVHVREFACGTVVVNANRTGSAPVTVPLSGVHTNEKGDSVGSVSLPGTSGTVLRKSCRTSLP</sequence>
<reference evidence="4" key="1">
    <citation type="submission" date="2016-10" db="EMBL/GenBank/DDBJ databases">
        <authorList>
            <person name="Varghese N."/>
            <person name="Submissions S."/>
        </authorList>
    </citation>
    <scope>NUCLEOTIDE SEQUENCE [LARGE SCALE GENOMIC DNA]</scope>
    <source>
        <strain evidence="4">CGMCC 4.3525</strain>
    </source>
</reference>
<evidence type="ECO:0000313" key="3">
    <source>
        <dbReference type="EMBL" id="SEQ52816.1"/>
    </source>
</evidence>
<dbReference type="AlphaFoldDB" id="A0A1H9GRS7"/>
<dbReference type="GO" id="GO:0016787">
    <property type="term" value="F:hydrolase activity"/>
    <property type="evidence" value="ECO:0007669"/>
    <property type="project" value="UniProtKB-KW"/>
</dbReference>
<accession>A0A1H9GRS7</accession>
<dbReference type="Pfam" id="PF14885">
    <property type="entry name" value="GHL15"/>
    <property type="match status" value="1"/>
</dbReference>
<feature type="chain" id="PRO_5011605725" evidence="2">
    <location>
        <begin position="25"/>
        <end position="403"/>
    </location>
</feature>
<evidence type="ECO:0000256" key="1">
    <source>
        <dbReference type="SAM" id="MobiDB-lite"/>
    </source>
</evidence>
<gene>
    <name evidence="3" type="ORF">SAMN05216188_103341</name>
</gene>
<dbReference type="OrthoDB" id="3656692at2"/>
<keyword evidence="3" id="KW-0378">Hydrolase</keyword>
<feature type="signal peptide" evidence="2">
    <location>
        <begin position="1"/>
        <end position="24"/>
    </location>
</feature>